<feature type="compositionally biased region" description="Low complexity" evidence="1">
    <location>
        <begin position="315"/>
        <end position="326"/>
    </location>
</feature>
<dbReference type="GO" id="GO:0003676">
    <property type="term" value="F:nucleic acid binding"/>
    <property type="evidence" value="ECO:0007669"/>
    <property type="project" value="InterPro"/>
</dbReference>
<keyword evidence="4" id="KW-1185">Reference proteome</keyword>
<dbReference type="Gene3D" id="1.10.340.70">
    <property type="match status" value="1"/>
</dbReference>
<dbReference type="SUPFAM" id="SSF53098">
    <property type="entry name" value="Ribonuclease H-like"/>
    <property type="match status" value="1"/>
</dbReference>
<feature type="domain" description="Integrase zinc-binding" evidence="2">
    <location>
        <begin position="65"/>
        <end position="120"/>
    </location>
</feature>
<accession>A0A564Y4P2</accession>
<feature type="region of interest" description="Disordered" evidence="1">
    <location>
        <begin position="290"/>
        <end position="326"/>
    </location>
</feature>
<proteinExistence type="predicted"/>
<name>A0A564Y4P2_HYMDI</name>
<dbReference type="InterPro" id="IPR041588">
    <property type="entry name" value="Integrase_H2C2"/>
</dbReference>
<dbReference type="Proteomes" id="UP000321570">
    <property type="component" value="Unassembled WGS sequence"/>
</dbReference>
<organism evidence="3 4">
    <name type="scientific">Hymenolepis diminuta</name>
    <name type="common">Rat tapeworm</name>
    <dbReference type="NCBI Taxonomy" id="6216"/>
    <lineage>
        <taxon>Eukaryota</taxon>
        <taxon>Metazoa</taxon>
        <taxon>Spiralia</taxon>
        <taxon>Lophotrochozoa</taxon>
        <taxon>Platyhelminthes</taxon>
        <taxon>Cestoda</taxon>
        <taxon>Eucestoda</taxon>
        <taxon>Cyclophyllidea</taxon>
        <taxon>Hymenolepididae</taxon>
        <taxon>Hymenolepis</taxon>
    </lineage>
</organism>
<dbReference type="InterPro" id="IPR012337">
    <property type="entry name" value="RNaseH-like_sf"/>
</dbReference>
<dbReference type="InterPro" id="IPR036397">
    <property type="entry name" value="RNaseH_sf"/>
</dbReference>
<dbReference type="AlphaFoldDB" id="A0A564Y4P2"/>
<dbReference type="EMBL" id="CABIJS010000088">
    <property type="protein sequence ID" value="VUZ42200.1"/>
    <property type="molecule type" value="Genomic_DNA"/>
</dbReference>
<sequence>MSRKELNQIAATPTDYPELIANQESDPEFAEITSNPSLRFERLPLITSDGKIRCDTSTDKPRPFVPQVHSRKIFNHFHGLSHLSIRSTTKLLTDRFIWKNIRHDIHLWAKHCLTCQASKVHKHTRSPPSSFPLSEARFRHIHLDIVDPLPPTNTFTYILNCIEHYTRWPTAIPLRDTSAESAAKALEDLGCCPAELVFGATLRLPGEMILYSKEKDHIDLLSHAARLKDHLRSIHPIPIRQNDRTAQIHKDLSTCPFVFVRVDADSAGIDRLKPVYLELPDVNPTSALPIPSPVVPPDNVHLSNAPAQYSSKDTVQPPASPVQSSS</sequence>
<dbReference type="InterPro" id="IPR052160">
    <property type="entry name" value="Gypsy_RT_Integrase-like"/>
</dbReference>
<dbReference type="Gene3D" id="3.30.420.10">
    <property type="entry name" value="Ribonuclease H-like superfamily/Ribonuclease H"/>
    <property type="match status" value="1"/>
</dbReference>
<reference evidence="3 4" key="1">
    <citation type="submission" date="2019-07" db="EMBL/GenBank/DDBJ databases">
        <authorList>
            <person name="Jastrzebski P J."/>
            <person name="Paukszto L."/>
            <person name="Jastrzebski P J."/>
        </authorList>
    </citation>
    <scope>NUCLEOTIDE SEQUENCE [LARGE SCALE GENOMIC DNA]</scope>
    <source>
        <strain evidence="3 4">WMS-il1</strain>
    </source>
</reference>
<evidence type="ECO:0000256" key="1">
    <source>
        <dbReference type="SAM" id="MobiDB-lite"/>
    </source>
</evidence>
<evidence type="ECO:0000313" key="4">
    <source>
        <dbReference type="Proteomes" id="UP000321570"/>
    </source>
</evidence>
<evidence type="ECO:0000313" key="3">
    <source>
        <dbReference type="EMBL" id="VUZ42200.1"/>
    </source>
</evidence>
<dbReference type="PANTHER" id="PTHR47266">
    <property type="entry name" value="ENDONUCLEASE-RELATED"/>
    <property type="match status" value="1"/>
</dbReference>
<feature type="compositionally biased region" description="Polar residues" evidence="1">
    <location>
        <begin position="301"/>
        <end position="314"/>
    </location>
</feature>
<gene>
    <name evidence="3" type="ORF">WMSIL1_LOCUS2894</name>
</gene>
<protein>
    <recommendedName>
        <fullName evidence="2">Integrase zinc-binding domain-containing protein</fullName>
    </recommendedName>
</protein>
<evidence type="ECO:0000259" key="2">
    <source>
        <dbReference type="Pfam" id="PF17921"/>
    </source>
</evidence>
<dbReference type="Pfam" id="PF17921">
    <property type="entry name" value="Integrase_H2C2"/>
    <property type="match status" value="1"/>
</dbReference>